<comment type="caution">
    <text evidence="1">The sequence shown here is derived from an EMBL/GenBank/DDBJ whole genome shotgun (WGS) entry which is preliminary data.</text>
</comment>
<accession>A0A0C2A331</accession>
<reference evidence="1 2" key="1">
    <citation type="submission" date="2014-12" db="EMBL/GenBank/DDBJ databases">
        <title>Genome assembly of Enhygromyxa salina DSM 15201.</title>
        <authorList>
            <person name="Sharma G."/>
            <person name="Subramanian S."/>
        </authorList>
    </citation>
    <scope>NUCLEOTIDE SEQUENCE [LARGE SCALE GENOMIC DNA]</scope>
    <source>
        <strain evidence="1 2">DSM 15201</strain>
    </source>
</reference>
<gene>
    <name evidence="1" type="ORF">DB30_02811</name>
</gene>
<sequence>MLGVALLAPLLSGCWCLLHPCDGGFGWSGKPVSGVVEPGVYRFTVTVEHNASFELECEITSTSTVGDCDRWRDAEDSQFDVSLHPGLLDEPQSGPVGGFSIGVMADDGKNVIGPRHVSIEVTRDGALLADVDYEVEYIRDREYWGEPHCGFCDRGAELQSHTW</sequence>
<name>A0A0C2A331_9BACT</name>
<evidence type="ECO:0000313" key="1">
    <source>
        <dbReference type="EMBL" id="KIG17778.1"/>
    </source>
</evidence>
<dbReference type="Proteomes" id="UP000031599">
    <property type="component" value="Unassembled WGS sequence"/>
</dbReference>
<organism evidence="1 2">
    <name type="scientific">Enhygromyxa salina</name>
    <dbReference type="NCBI Taxonomy" id="215803"/>
    <lineage>
        <taxon>Bacteria</taxon>
        <taxon>Pseudomonadati</taxon>
        <taxon>Myxococcota</taxon>
        <taxon>Polyangia</taxon>
        <taxon>Nannocystales</taxon>
        <taxon>Nannocystaceae</taxon>
        <taxon>Enhygromyxa</taxon>
    </lineage>
</organism>
<protein>
    <submittedName>
        <fullName evidence="1">Uncharacterized protein</fullName>
    </submittedName>
</protein>
<dbReference type="EMBL" id="JMCC02000020">
    <property type="protein sequence ID" value="KIG17778.1"/>
    <property type="molecule type" value="Genomic_DNA"/>
</dbReference>
<dbReference type="AlphaFoldDB" id="A0A0C2A331"/>
<proteinExistence type="predicted"/>
<evidence type="ECO:0000313" key="2">
    <source>
        <dbReference type="Proteomes" id="UP000031599"/>
    </source>
</evidence>